<evidence type="ECO:0000313" key="3">
    <source>
        <dbReference type="Proteomes" id="UP001163328"/>
    </source>
</evidence>
<feature type="transmembrane region" description="Helical" evidence="1">
    <location>
        <begin position="42"/>
        <end position="61"/>
    </location>
</feature>
<keyword evidence="1" id="KW-0472">Membrane</keyword>
<accession>A0ABY6M182</accession>
<protein>
    <recommendedName>
        <fullName evidence="4">DUF3976 domain-containing protein</fullName>
    </recommendedName>
</protein>
<feature type="transmembrane region" description="Helical" evidence="1">
    <location>
        <begin position="6"/>
        <end position="26"/>
    </location>
</feature>
<name>A0ABY6M182_9FLAO</name>
<proteinExistence type="predicted"/>
<evidence type="ECO:0000256" key="1">
    <source>
        <dbReference type="SAM" id="Phobius"/>
    </source>
</evidence>
<keyword evidence="1" id="KW-1133">Transmembrane helix</keyword>
<dbReference type="EMBL" id="CP081495">
    <property type="protein sequence ID" value="UYW02317.1"/>
    <property type="molecule type" value="Genomic_DNA"/>
</dbReference>
<gene>
    <name evidence="2" type="ORF">K5I29_05305</name>
</gene>
<evidence type="ECO:0000313" key="2">
    <source>
        <dbReference type="EMBL" id="UYW02317.1"/>
    </source>
</evidence>
<evidence type="ECO:0008006" key="4">
    <source>
        <dbReference type="Google" id="ProtNLM"/>
    </source>
</evidence>
<sequence length="63" mass="7356">MNFTSGQITFGIIFAICFTLAIIFMYRKDLKIHNAYYKGTKWIVLAFLGFIALLFLIKVFLKQ</sequence>
<dbReference type="Proteomes" id="UP001163328">
    <property type="component" value="Chromosome"/>
</dbReference>
<keyword evidence="1" id="KW-0812">Transmembrane</keyword>
<dbReference type="RefSeq" id="WP_264434857.1">
    <property type="nucleotide sequence ID" value="NZ_CP081495.1"/>
</dbReference>
<keyword evidence="3" id="KW-1185">Reference proteome</keyword>
<reference evidence="2" key="1">
    <citation type="submission" date="2021-08" db="EMBL/GenBank/DDBJ databases">
        <title>Flavobacterium sp. strain CC-SYL302.</title>
        <authorList>
            <person name="Lin S.-Y."/>
            <person name="Lee T.-H."/>
            <person name="Young C.-C."/>
        </authorList>
    </citation>
    <scope>NUCLEOTIDE SEQUENCE</scope>
    <source>
        <strain evidence="2">CC-SYL302</strain>
    </source>
</reference>
<organism evidence="2 3">
    <name type="scientific">Flavobacterium agricola</name>
    <dbReference type="NCBI Taxonomy" id="2870839"/>
    <lineage>
        <taxon>Bacteria</taxon>
        <taxon>Pseudomonadati</taxon>
        <taxon>Bacteroidota</taxon>
        <taxon>Flavobacteriia</taxon>
        <taxon>Flavobacteriales</taxon>
        <taxon>Flavobacteriaceae</taxon>
        <taxon>Flavobacterium</taxon>
    </lineage>
</organism>